<accession>A0A7S0MLC6</accession>
<proteinExistence type="predicted"/>
<dbReference type="EMBL" id="HBEZ01037005">
    <property type="protein sequence ID" value="CAD8642647.1"/>
    <property type="molecule type" value="Transcribed_RNA"/>
</dbReference>
<reference evidence="2" key="1">
    <citation type="submission" date="2021-01" db="EMBL/GenBank/DDBJ databases">
        <authorList>
            <person name="Corre E."/>
            <person name="Pelletier E."/>
            <person name="Niang G."/>
            <person name="Scheremetjew M."/>
            <person name="Finn R."/>
            <person name="Kale V."/>
            <person name="Holt S."/>
            <person name="Cochrane G."/>
            <person name="Meng A."/>
            <person name="Brown T."/>
            <person name="Cohen L."/>
        </authorList>
    </citation>
    <scope>NUCLEOTIDE SEQUENCE</scope>
    <source>
        <strain evidence="2">CCAP979/52</strain>
    </source>
</reference>
<name>A0A7S0MLC6_9CRYP</name>
<organism evidence="2">
    <name type="scientific">Cryptomonas curvata</name>
    <dbReference type="NCBI Taxonomy" id="233186"/>
    <lineage>
        <taxon>Eukaryota</taxon>
        <taxon>Cryptophyceae</taxon>
        <taxon>Cryptomonadales</taxon>
        <taxon>Cryptomonadaceae</taxon>
        <taxon>Cryptomonas</taxon>
    </lineage>
</organism>
<feature type="region of interest" description="Disordered" evidence="1">
    <location>
        <begin position="1"/>
        <end position="38"/>
    </location>
</feature>
<evidence type="ECO:0000256" key="1">
    <source>
        <dbReference type="SAM" id="MobiDB-lite"/>
    </source>
</evidence>
<protein>
    <submittedName>
        <fullName evidence="2">Uncharacterized protein</fullName>
    </submittedName>
</protein>
<feature type="compositionally biased region" description="Polar residues" evidence="1">
    <location>
        <begin position="1"/>
        <end position="11"/>
    </location>
</feature>
<sequence>MPKAHQTSSPTPEGIDNHTKRARPSPKMTFDSPNCVSSEAETAFSPPFALELKASGKDQGDHFELPHVCWWQELMRLKGKKLIDRLEEIKLEEMIDYHGGLLNEDFTKAIVNLYDHVISEGDDQSSPNCIYNAESLDDMKLPHWIAKVDEHGVCRKDTLTAAVEFDVFQWWQITTENFSLLDTVVWMGVQIRDKMEDGSWAARRR</sequence>
<dbReference type="AlphaFoldDB" id="A0A7S0MLC6"/>
<evidence type="ECO:0000313" key="2">
    <source>
        <dbReference type="EMBL" id="CAD8642647.1"/>
    </source>
</evidence>
<gene>
    <name evidence="2" type="ORF">CCUR1050_LOCUS20331</name>
</gene>